<reference evidence="2 3" key="1">
    <citation type="journal article" date="2019" name="Sci. Rep.">
        <title>Orb-weaving spider Araneus ventricosus genome elucidates the spidroin gene catalogue.</title>
        <authorList>
            <person name="Kono N."/>
            <person name="Nakamura H."/>
            <person name="Ohtoshi R."/>
            <person name="Moran D.A.P."/>
            <person name="Shinohara A."/>
            <person name="Yoshida Y."/>
            <person name="Fujiwara M."/>
            <person name="Mori M."/>
            <person name="Tomita M."/>
            <person name="Arakawa K."/>
        </authorList>
    </citation>
    <scope>NUCLEOTIDE SEQUENCE [LARGE SCALE GENOMIC DNA]</scope>
</reference>
<evidence type="ECO:0000313" key="2">
    <source>
        <dbReference type="EMBL" id="GBN71772.1"/>
    </source>
</evidence>
<sequence>MNTFENVNFSFPKLNATNYTKWKVDMKVFLLDRGSWEYIEGDPKPCSDNSSEQEKRVYKFRKARAYTSIYQIVEHQFQPLIAGIIDGKKGWQILKENFKPTSRARLAGLIDEFLGLNYNAEEETISIYCRRVQDKCGLIKESGFELPEELVCFQLIRKLPQDYDTFVQILYRLDKDEFTVKNIELQLINNLAEFNKNVKTKFVGMKRMYMKLRFPERSKTVNRSEQEVDSYWSPRIEGKGQQEKSRPPISRRAFYSEFSSKPVIPEETQCTSASQKLGEWLIDSAATSHFCNNRDWFSTFRHVTNWWETRTGHLREGKLYILYGVPEKCISNEYNNTSTRKSIDIETVHRRFGHINVLNYMSNYNIVKGIEKIQGKLSNCDVCKTSKLTRTSMKTNYAITKALLARVYMDIWGPAPVKSLGGNLYFLFITDDFSRKIDVYIMKRKSEVLECFKMYLYRSERELNAKLKCVQTDNGLEFCSNVFEQLLSGLRIKMKLTSAYTPEQNSVAERFNRTAVEGIRSMLQDSGLKPQFWAEALLAFVHVKNRRVHKLTRNKTPIEIWTGYRPSVRHFRIFGSLAHVYIPSARRNKLQPKANVGIMIEYSIKTRG</sequence>
<dbReference type="Pfam" id="PF14223">
    <property type="entry name" value="Retrotran_gag_2"/>
    <property type="match status" value="1"/>
</dbReference>
<feature type="domain" description="Integrase catalytic" evidence="1">
    <location>
        <begin position="397"/>
        <end position="565"/>
    </location>
</feature>
<dbReference type="PROSITE" id="PS50994">
    <property type="entry name" value="INTEGRASE"/>
    <property type="match status" value="1"/>
</dbReference>
<gene>
    <name evidence="2" type="primary">POLX_189</name>
    <name evidence="2" type="ORF">AVEN_131661_1</name>
</gene>
<name>A0A4Y2R7N3_ARAVE</name>
<dbReference type="InterPro" id="IPR036397">
    <property type="entry name" value="RNaseH_sf"/>
</dbReference>
<dbReference type="PANTHER" id="PTHR42648:SF24">
    <property type="entry name" value="INTEGRASE CATALYTIC DOMAIN-CONTAINING PROTEIN"/>
    <property type="match status" value="1"/>
</dbReference>
<accession>A0A4Y2R7N3</accession>
<dbReference type="AlphaFoldDB" id="A0A4Y2R7N3"/>
<dbReference type="Pfam" id="PF00665">
    <property type="entry name" value="rve"/>
    <property type="match status" value="1"/>
</dbReference>
<dbReference type="InterPro" id="IPR039537">
    <property type="entry name" value="Retrotran_Ty1/copia-like"/>
</dbReference>
<dbReference type="InterPro" id="IPR012337">
    <property type="entry name" value="RNaseH-like_sf"/>
</dbReference>
<dbReference type="PANTHER" id="PTHR42648">
    <property type="entry name" value="TRANSPOSASE, PUTATIVE-RELATED"/>
    <property type="match status" value="1"/>
</dbReference>
<dbReference type="SUPFAM" id="SSF53098">
    <property type="entry name" value="Ribonuclease H-like"/>
    <property type="match status" value="1"/>
</dbReference>
<proteinExistence type="predicted"/>
<evidence type="ECO:0000313" key="3">
    <source>
        <dbReference type="Proteomes" id="UP000499080"/>
    </source>
</evidence>
<comment type="caution">
    <text evidence="2">The sequence shown here is derived from an EMBL/GenBank/DDBJ whole genome shotgun (WGS) entry which is preliminary data.</text>
</comment>
<organism evidence="2 3">
    <name type="scientific">Araneus ventricosus</name>
    <name type="common">Orbweaver spider</name>
    <name type="synonym">Epeira ventricosa</name>
    <dbReference type="NCBI Taxonomy" id="182803"/>
    <lineage>
        <taxon>Eukaryota</taxon>
        <taxon>Metazoa</taxon>
        <taxon>Ecdysozoa</taxon>
        <taxon>Arthropoda</taxon>
        <taxon>Chelicerata</taxon>
        <taxon>Arachnida</taxon>
        <taxon>Araneae</taxon>
        <taxon>Araneomorphae</taxon>
        <taxon>Entelegynae</taxon>
        <taxon>Araneoidea</taxon>
        <taxon>Araneidae</taxon>
        <taxon>Araneus</taxon>
    </lineage>
</organism>
<evidence type="ECO:0000259" key="1">
    <source>
        <dbReference type="PROSITE" id="PS50994"/>
    </source>
</evidence>
<dbReference type="Proteomes" id="UP000499080">
    <property type="component" value="Unassembled WGS sequence"/>
</dbReference>
<dbReference type="GO" id="GO:0015074">
    <property type="term" value="P:DNA integration"/>
    <property type="evidence" value="ECO:0007669"/>
    <property type="project" value="InterPro"/>
</dbReference>
<dbReference type="Gene3D" id="3.30.420.10">
    <property type="entry name" value="Ribonuclease H-like superfamily/Ribonuclease H"/>
    <property type="match status" value="1"/>
</dbReference>
<keyword evidence="3" id="KW-1185">Reference proteome</keyword>
<dbReference type="GO" id="GO:0003676">
    <property type="term" value="F:nucleic acid binding"/>
    <property type="evidence" value="ECO:0007669"/>
    <property type="project" value="InterPro"/>
</dbReference>
<dbReference type="InterPro" id="IPR001584">
    <property type="entry name" value="Integrase_cat-core"/>
</dbReference>
<protein>
    <submittedName>
        <fullName evidence="2">Retrovirus-related Pol polyprotein from transposon TNT 1-94</fullName>
    </submittedName>
</protein>
<dbReference type="EMBL" id="BGPR01016083">
    <property type="protein sequence ID" value="GBN71772.1"/>
    <property type="molecule type" value="Genomic_DNA"/>
</dbReference>